<organism evidence="2 3">
    <name type="scientific">Gallaecimonas pentaromativorans</name>
    <dbReference type="NCBI Taxonomy" id="584787"/>
    <lineage>
        <taxon>Bacteria</taxon>
        <taxon>Pseudomonadati</taxon>
        <taxon>Pseudomonadota</taxon>
        <taxon>Gammaproteobacteria</taxon>
        <taxon>Enterobacterales</taxon>
        <taxon>Gallaecimonadaceae</taxon>
        <taxon>Gallaecimonas</taxon>
    </lineage>
</organism>
<protein>
    <submittedName>
        <fullName evidence="2">Uncharacterized protein DUF2788</fullName>
    </submittedName>
</protein>
<proteinExistence type="predicted"/>
<keyword evidence="1" id="KW-0472">Membrane</keyword>
<dbReference type="OrthoDB" id="5588656at2"/>
<sequence length="69" mass="7545">MLDKHHDTLGSLGLNLFFLFIVIALGLAINDVLKKSQVTAAWRFVVWLAILGAVGFAFKTLIWESSGIG</sequence>
<feature type="transmembrane region" description="Helical" evidence="1">
    <location>
        <begin position="12"/>
        <end position="33"/>
    </location>
</feature>
<gene>
    <name evidence="2" type="ORF">EDC28_10260</name>
</gene>
<keyword evidence="1" id="KW-1133">Transmembrane helix</keyword>
<evidence type="ECO:0000256" key="1">
    <source>
        <dbReference type="SAM" id="Phobius"/>
    </source>
</evidence>
<accession>A0A3N1PLX4</accession>
<keyword evidence="1" id="KW-0812">Transmembrane</keyword>
<evidence type="ECO:0000313" key="3">
    <source>
        <dbReference type="Proteomes" id="UP000268033"/>
    </source>
</evidence>
<keyword evidence="3" id="KW-1185">Reference proteome</keyword>
<comment type="caution">
    <text evidence="2">The sequence shown here is derived from an EMBL/GenBank/DDBJ whole genome shotgun (WGS) entry which is preliminary data.</text>
</comment>
<dbReference type="Pfam" id="PF10981">
    <property type="entry name" value="DUF2788"/>
    <property type="match status" value="1"/>
</dbReference>
<evidence type="ECO:0000313" key="2">
    <source>
        <dbReference type="EMBL" id="ROQ29695.1"/>
    </source>
</evidence>
<reference evidence="2 3" key="1">
    <citation type="submission" date="2018-11" db="EMBL/GenBank/DDBJ databases">
        <title>Genomic Encyclopedia of Type Strains, Phase IV (KMG-IV): sequencing the most valuable type-strain genomes for metagenomic binning, comparative biology and taxonomic classification.</title>
        <authorList>
            <person name="Goeker M."/>
        </authorList>
    </citation>
    <scope>NUCLEOTIDE SEQUENCE [LARGE SCALE GENOMIC DNA]</scope>
    <source>
        <strain evidence="2 3">DSM 21945</strain>
    </source>
</reference>
<dbReference type="EMBL" id="RJUL01000002">
    <property type="protein sequence ID" value="ROQ29695.1"/>
    <property type="molecule type" value="Genomic_DNA"/>
</dbReference>
<dbReference type="Proteomes" id="UP000268033">
    <property type="component" value="Unassembled WGS sequence"/>
</dbReference>
<dbReference type="STRING" id="584787.GCA_001247655_01537"/>
<dbReference type="RefSeq" id="WP_050660409.1">
    <property type="nucleotide sequence ID" value="NZ_JBLXAC010000021.1"/>
</dbReference>
<dbReference type="AlphaFoldDB" id="A0A3N1PLX4"/>
<feature type="transmembrane region" description="Helical" evidence="1">
    <location>
        <begin position="45"/>
        <end position="63"/>
    </location>
</feature>
<dbReference type="InterPro" id="IPR021249">
    <property type="entry name" value="DUF2788"/>
</dbReference>
<name>A0A3N1PLX4_9GAMM</name>